<dbReference type="RefSeq" id="XP_031866970.1">
    <property type="nucleotide sequence ID" value="XM_032016679.1"/>
</dbReference>
<dbReference type="Pfam" id="PF00581">
    <property type="entry name" value="Rhodanese"/>
    <property type="match status" value="1"/>
</dbReference>
<dbReference type="InterPro" id="IPR036873">
    <property type="entry name" value="Rhodanese-like_dom_sf"/>
</dbReference>
<gene>
    <name evidence="2" type="ORF">BP5553_08056</name>
</gene>
<dbReference type="GeneID" id="43600905"/>
<accession>A0A370TFL2</accession>
<dbReference type="SMART" id="SM00450">
    <property type="entry name" value="RHOD"/>
    <property type="match status" value="1"/>
</dbReference>
<dbReference type="SUPFAM" id="SSF52821">
    <property type="entry name" value="Rhodanese/Cell cycle control phosphatase"/>
    <property type="match status" value="1"/>
</dbReference>
<dbReference type="InterPro" id="IPR001763">
    <property type="entry name" value="Rhodanese-like_dom"/>
</dbReference>
<comment type="caution">
    <text evidence="2">The sequence shown here is derived from an EMBL/GenBank/DDBJ whole genome shotgun (WGS) entry which is preliminary data.</text>
</comment>
<organism evidence="2 3">
    <name type="scientific">Venustampulla echinocandica</name>
    <dbReference type="NCBI Taxonomy" id="2656787"/>
    <lineage>
        <taxon>Eukaryota</taxon>
        <taxon>Fungi</taxon>
        <taxon>Dikarya</taxon>
        <taxon>Ascomycota</taxon>
        <taxon>Pezizomycotina</taxon>
        <taxon>Leotiomycetes</taxon>
        <taxon>Helotiales</taxon>
        <taxon>Pleuroascaceae</taxon>
        <taxon>Venustampulla</taxon>
    </lineage>
</organism>
<sequence>MASPRLAASLFLRISRPSITKPTQHFRALPRAAAPRITSSPRQLLQCRFKSDDTIDGDWATKTYEFEDVNALSEKPDPNRLLIDTREPSEIEATGIIPGSLNIPVKSQPDAFFISEEEFEDRYGFERPGKGRELIFYCKSGVRSRAAAELARQAGWRKIAEYPGSWLDWEKNGGVRDGGK</sequence>
<name>A0A370TFL2_9HELO</name>
<dbReference type="GO" id="GO:0004792">
    <property type="term" value="F:thiosulfate-cyanide sulfurtransferase activity"/>
    <property type="evidence" value="ECO:0007669"/>
    <property type="project" value="TreeGrafter"/>
</dbReference>
<dbReference type="EMBL" id="NPIC01000008">
    <property type="protein sequence ID" value="RDL33688.1"/>
    <property type="molecule type" value="Genomic_DNA"/>
</dbReference>
<dbReference type="PANTHER" id="PTHR44086">
    <property type="entry name" value="THIOSULFATE SULFURTRANSFERASE RDL2, MITOCHONDRIAL-RELATED"/>
    <property type="match status" value="1"/>
</dbReference>
<dbReference type="STRING" id="2656787.A0A370TFL2"/>
<proteinExistence type="predicted"/>
<feature type="domain" description="Rhodanese" evidence="1">
    <location>
        <begin position="76"/>
        <end position="178"/>
    </location>
</feature>
<dbReference type="Gene3D" id="3.40.250.10">
    <property type="entry name" value="Rhodanese-like domain"/>
    <property type="match status" value="1"/>
</dbReference>
<protein>
    <recommendedName>
        <fullName evidence="1">Rhodanese domain-containing protein</fullName>
    </recommendedName>
</protein>
<evidence type="ECO:0000313" key="3">
    <source>
        <dbReference type="Proteomes" id="UP000254866"/>
    </source>
</evidence>
<keyword evidence="3" id="KW-1185">Reference proteome</keyword>
<evidence type="ECO:0000313" key="2">
    <source>
        <dbReference type="EMBL" id="RDL33688.1"/>
    </source>
</evidence>
<dbReference type="Proteomes" id="UP000254866">
    <property type="component" value="Unassembled WGS sequence"/>
</dbReference>
<dbReference type="AlphaFoldDB" id="A0A370TFL2"/>
<evidence type="ECO:0000259" key="1">
    <source>
        <dbReference type="PROSITE" id="PS50206"/>
    </source>
</evidence>
<dbReference type="CDD" id="cd01519">
    <property type="entry name" value="RHOD_HSP67B2"/>
    <property type="match status" value="1"/>
</dbReference>
<dbReference type="PROSITE" id="PS50206">
    <property type="entry name" value="RHODANESE_3"/>
    <property type="match status" value="1"/>
</dbReference>
<reference evidence="2 3" key="1">
    <citation type="journal article" date="2018" name="IMA Fungus">
        <title>IMA Genome-F 9: Draft genome sequence of Annulohypoxylon stygium, Aspergillus mulundensis, Berkeleyomyces basicola (syn. Thielaviopsis basicola), Ceratocystis smalleyi, two Cercospora beticola strains, Coleophoma cylindrospora, Fusarium fracticaudum, Phialophora cf. hyalina, and Morchella septimelata.</title>
        <authorList>
            <person name="Wingfield B.D."/>
            <person name="Bills G.F."/>
            <person name="Dong Y."/>
            <person name="Huang W."/>
            <person name="Nel W.J."/>
            <person name="Swalarsk-Parry B.S."/>
            <person name="Vaghefi N."/>
            <person name="Wilken P.M."/>
            <person name="An Z."/>
            <person name="de Beer Z.W."/>
            <person name="De Vos L."/>
            <person name="Chen L."/>
            <person name="Duong T.A."/>
            <person name="Gao Y."/>
            <person name="Hammerbacher A."/>
            <person name="Kikkert J.R."/>
            <person name="Li Y."/>
            <person name="Li H."/>
            <person name="Li K."/>
            <person name="Li Q."/>
            <person name="Liu X."/>
            <person name="Ma X."/>
            <person name="Naidoo K."/>
            <person name="Pethybridge S.J."/>
            <person name="Sun J."/>
            <person name="Steenkamp E.T."/>
            <person name="van der Nest M.A."/>
            <person name="van Wyk S."/>
            <person name="Wingfield M.J."/>
            <person name="Xiong C."/>
            <person name="Yue Q."/>
            <person name="Zhang X."/>
        </authorList>
    </citation>
    <scope>NUCLEOTIDE SEQUENCE [LARGE SCALE GENOMIC DNA]</scope>
    <source>
        <strain evidence="2 3">BP 5553</strain>
    </source>
</reference>
<dbReference type="PANTHER" id="PTHR44086:SF10">
    <property type="entry name" value="THIOSULFATE SULFURTRANSFERASE_RHODANESE-LIKE DOMAIN-CONTAINING PROTEIN 3"/>
    <property type="match status" value="1"/>
</dbReference>
<dbReference type="OrthoDB" id="566238at2759"/>
<dbReference type="GO" id="GO:0005739">
    <property type="term" value="C:mitochondrion"/>
    <property type="evidence" value="ECO:0007669"/>
    <property type="project" value="TreeGrafter"/>
</dbReference>